<gene>
    <name evidence="1" type="ORF">IQ31_04175</name>
</gene>
<dbReference type="Proteomes" id="UP000315908">
    <property type="component" value="Unassembled WGS sequence"/>
</dbReference>
<organism evidence="1 2">
    <name type="scientific">Sphingobacterium siyangense</name>
    <dbReference type="NCBI Taxonomy" id="459529"/>
    <lineage>
        <taxon>Bacteria</taxon>
        <taxon>Pseudomonadati</taxon>
        <taxon>Bacteroidota</taxon>
        <taxon>Sphingobacteriia</taxon>
        <taxon>Sphingobacteriales</taxon>
        <taxon>Sphingobacteriaceae</taxon>
        <taxon>Sphingobacterium</taxon>
    </lineage>
</organism>
<proteinExistence type="predicted"/>
<sequence>MSFLDHVLQPPSYGWKDTKGELIKPTRREILREFFKRLNVFKDRKNWLPFFSWLQLSIRFRVSGWFRN</sequence>
<dbReference type="AlphaFoldDB" id="A0A562M9S3"/>
<evidence type="ECO:0000313" key="1">
    <source>
        <dbReference type="EMBL" id="TWI16640.1"/>
    </source>
</evidence>
<accession>A0A562M9S3</accession>
<evidence type="ECO:0000313" key="2">
    <source>
        <dbReference type="Proteomes" id="UP000315908"/>
    </source>
</evidence>
<reference evidence="1 2" key="1">
    <citation type="journal article" date="2015" name="Stand. Genomic Sci.">
        <title>Genomic Encyclopedia of Bacterial and Archaeal Type Strains, Phase III: the genomes of soil and plant-associated and newly described type strains.</title>
        <authorList>
            <person name="Whitman W.B."/>
            <person name="Woyke T."/>
            <person name="Klenk H.P."/>
            <person name="Zhou Y."/>
            <person name="Lilburn T.G."/>
            <person name="Beck B.J."/>
            <person name="De Vos P."/>
            <person name="Vandamme P."/>
            <person name="Eisen J.A."/>
            <person name="Garrity G."/>
            <person name="Hugenholtz P."/>
            <person name="Kyrpides N.C."/>
        </authorList>
    </citation>
    <scope>NUCLEOTIDE SEQUENCE [LARGE SCALE GENOMIC DNA]</scope>
    <source>
        <strain evidence="1 2">CGMCC 1.6855</strain>
    </source>
</reference>
<dbReference type="EMBL" id="VLKR01000027">
    <property type="protein sequence ID" value="TWI16640.1"/>
    <property type="molecule type" value="Genomic_DNA"/>
</dbReference>
<comment type="caution">
    <text evidence="1">The sequence shown here is derived from an EMBL/GenBank/DDBJ whole genome shotgun (WGS) entry which is preliminary data.</text>
</comment>
<protein>
    <submittedName>
        <fullName evidence="1">Stearoyl-CoA desaturase (Delta-9 desaturase)</fullName>
    </submittedName>
</protein>
<name>A0A562M9S3_9SPHI</name>